<reference evidence="9 10" key="1">
    <citation type="submission" date="2023-07" db="EMBL/GenBank/DDBJ databases">
        <title>Sequencing the genomes of 1000 actinobacteria strains.</title>
        <authorList>
            <person name="Klenk H.-P."/>
        </authorList>
    </citation>
    <scope>NUCLEOTIDE SEQUENCE [LARGE SCALE GENOMIC DNA]</scope>
    <source>
        <strain evidence="9 10">DSM 44508</strain>
    </source>
</reference>
<evidence type="ECO:0000256" key="3">
    <source>
        <dbReference type="ARBA" id="ARBA00012856"/>
    </source>
</evidence>
<dbReference type="EC" id="1.5.1.3" evidence="3"/>
<keyword evidence="4" id="KW-0554">One-carbon metabolism</keyword>
<evidence type="ECO:0000256" key="5">
    <source>
        <dbReference type="ARBA" id="ARBA00022857"/>
    </source>
</evidence>
<dbReference type="PROSITE" id="PS00075">
    <property type="entry name" value="DHFR_1"/>
    <property type="match status" value="1"/>
</dbReference>
<dbReference type="InterPro" id="IPR012259">
    <property type="entry name" value="DHFR"/>
</dbReference>
<dbReference type="Gene3D" id="3.40.430.10">
    <property type="entry name" value="Dihydrofolate Reductase, subunit A"/>
    <property type="match status" value="1"/>
</dbReference>
<dbReference type="Pfam" id="PF00186">
    <property type="entry name" value="DHFR_1"/>
    <property type="match status" value="1"/>
</dbReference>
<comment type="pathway">
    <text evidence="1">Cofactor biosynthesis; tetrahydrofolate biosynthesis; 5,6,7,8-tetrahydrofolate from 7,8-dihydrofolate: step 1/1.</text>
</comment>
<keyword evidence="10" id="KW-1185">Reference proteome</keyword>
<dbReference type="PRINTS" id="PR00070">
    <property type="entry name" value="DHFR"/>
</dbReference>
<accession>A0ABU2BAL9</accession>
<name>A0ABU2BAL9_9CORY</name>
<sequence length="156" mass="17213">MLKAIWAQNRAGVIGDGEDMPWHVPEDLAHFKKVTLGEPVIMGRRTWESLPLKPLPGRENFVLSSRAPGAWSQGATVIDSVPNAGWIIGGGQVYAATLGQVSRIERTLIDVDTDLGSRAVYAPEIPDNFVLESESEWMVSTSGVRYQFQTWVRSFA</sequence>
<evidence type="ECO:0000259" key="8">
    <source>
        <dbReference type="PROSITE" id="PS51330"/>
    </source>
</evidence>
<evidence type="ECO:0000256" key="4">
    <source>
        <dbReference type="ARBA" id="ARBA00022563"/>
    </source>
</evidence>
<gene>
    <name evidence="9" type="ORF">J2S37_001572</name>
</gene>
<comment type="similarity">
    <text evidence="2 7">Belongs to the dihydrofolate reductase family.</text>
</comment>
<keyword evidence="6 9" id="KW-0560">Oxidoreductase</keyword>
<dbReference type="CDD" id="cd00209">
    <property type="entry name" value="DHFR"/>
    <property type="match status" value="1"/>
</dbReference>
<dbReference type="InterPro" id="IPR024072">
    <property type="entry name" value="DHFR-like_dom_sf"/>
</dbReference>
<keyword evidence="5" id="KW-0521">NADP</keyword>
<proteinExistence type="inferred from homology"/>
<dbReference type="PANTHER" id="PTHR48069:SF3">
    <property type="entry name" value="DIHYDROFOLATE REDUCTASE"/>
    <property type="match status" value="1"/>
</dbReference>
<dbReference type="Proteomes" id="UP001183619">
    <property type="component" value="Unassembled WGS sequence"/>
</dbReference>
<dbReference type="SUPFAM" id="SSF53597">
    <property type="entry name" value="Dihydrofolate reductase-like"/>
    <property type="match status" value="1"/>
</dbReference>
<dbReference type="EMBL" id="JAVDYF010000001">
    <property type="protein sequence ID" value="MDR7355034.1"/>
    <property type="molecule type" value="Genomic_DNA"/>
</dbReference>
<dbReference type="PANTHER" id="PTHR48069">
    <property type="entry name" value="DIHYDROFOLATE REDUCTASE"/>
    <property type="match status" value="1"/>
</dbReference>
<dbReference type="PROSITE" id="PS51330">
    <property type="entry name" value="DHFR_2"/>
    <property type="match status" value="1"/>
</dbReference>
<dbReference type="RefSeq" id="WP_277103335.1">
    <property type="nucleotide sequence ID" value="NZ_BAAAJS010000068.1"/>
</dbReference>
<evidence type="ECO:0000256" key="7">
    <source>
        <dbReference type="RuleBase" id="RU004474"/>
    </source>
</evidence>
<evidence type="ECO:0000313" key="10">
    <source>
        <dbReference type="Proteomes" id="UP001183619"/>
    </source>
</evidence>
<feature type="domain" description="DHFR" evidence="8">
    <location>
        <begin position="1"/>
        <end position="153"/>
    </location>
</feature>
<dbReference type="InterPro" id="IPR001796">
    <property type="entry name" value="DHFR_dom"/>
</dbReference>
<protein>
    <recommendedName>
        <fullName evidence="3">dihydrofolate reductase</fullName>
        <ecNumber evidence="3">1.5.1.3</ecNumber>
    </recommendedName>
</protein>
<comment type="caution">
    <text evidence="9">The sequence shown here is derived from an EMBL/GenBank/DDBJ whole genome shotgun (WGS) entry which is preliminary data.</text>
</comment>
<evidence type="ECO:0000313" key="9">
    <source>
        <dbReference type="EMBL" id="MDR7355034.1"/>
    </source>
</evidence>
<dbReference type="InterPro" id="IPR017925">
    <property type="entry name" value="DHFR_CS"/>
</dbReference>
<organism evidence="9 10">
    <name type="scientific">Corynebacterium felinum</name>
    <dbReference type="NCBI Taxonomy" id="131318"/>
    <lineage>
        <taxon>Bacteria</taxon>
        <taxon>Bacillati</taxon>
        <taxon>Actinomycetota</taxon>
        <taxon>Actinomycetes</taxon>
        <taxon>Mycobacteriales</taxon>
        <taxon>Corynebacteriaceae</taxon>
        <taxon>Corynebacterium</taxon>
    </lineage>
</organism>
<evidence type="ECO:0000256" key="2">
    <source>
        <dbReference type="ARBA" id="ARBA00009539"/>
    </source>
</evidence>
<dbReference type="GO" id="GO:0004146">
    <property type="term" value="F:dihydrofolate reductase activity"/>
    <property type="evidence" value="ECO:0007669"/>
    <property type="project" value="UniProtKB-EC"/>
</dbReference>
<evidence type="ECO:0000256" key="6">
    <source>
        <dbReference type="ARBA" id="ARBA00023002"/>
    </source>
</evidence>
<evidence type="ECO:0000256" key="1">
    <source>
        <dbReference type="ARBA" id="ARBA00004903"/>
    </source>
</evidence>